<dbReference type="InterPro" id="IPR022453">
    <property type="entry name" value="Znf_MqsA-type"/>
</dbReference>
<dbReference type="RefSeq" id="WP_171778077.1">
    <property type="nucleotide sequence ID" value="NZ_CP045273.1"/>
</dbReference>
<keyword evidence="1" id="KW-0614">Plasmid</keyword>
<accession>A0A6M6E920</accession>
<dbReference type="EMBL" id="CP045273">
    <property type="protein sequence ID" value="QJX80095.1"/>
    <property type="molecule type" value="Genomic_DNA"/>
</dbReference>
<evidence type="ECO:0000313" key="1">
    <source>
        <dbReference type="EMBL" id="QJX80095.1"/>
    </source>
</evidence>
<protein>
    <submittedName>
        <fullName evidence="1">YgiT-type zinc finger protein</fullName>
    </submittedName>
</protein>
<reference evidence="1 2" key="1">
    <citation type="submission" date="2019-10" db="EMBL/GenBank/DDBJ databases">
        <title>Complete genome sequences for adaption low water activity.</title>
        <authorList>
            <person name="Zhao L."/>
            <person name="Zhong J."/>
        </authorList>
    </citation>
    <scope>NUCLEOTIDE SEQUENCE [LARGE SCALE GENOMIC DNA]</scope>
    <source>
        <strain evidence="1 2">FDU301</strain>
        <plasmid evidence="2">pfdu301a</plasmid>
    </source>
</reference>
<dbReference type="NCBIfam" id="TIGR03831">
    <property type="entry name" value="YgiT_finger"/>
    <property type="match status" value="1"/>
</dbReference>
<proteinExistence type="predicted"/>
<organism evidence="1 2">
    <name type="scientific">Priestia megaterium</name>
    <name type="common">Bacillus megaterium</name>
    <dbReference type="NCBI Taxonomy" id="1404"/>
    <lineage>
        <taxon>Bacteria</taxon>
        <taxon>Bacillati</taxon>
        <taxon>Bacillota</taxon>
        <taxon>Bacilli</taxon>
        <taxon>Bacillales</taxon>
        <taxon>Bacillaceae</taxon>
        <taxon>Priestia</taxon>
    </lineage>
</organism>
<sequence length="74" mass="8760">MNICPKCNHNGSTEEIKIERTHKMFNFEILVKNIPATICNECGYAEYLYPKELDFQLRDAYRTHTNCITFKLDK</sequence>
<gene>
    <name evidence="1" type="ORF">FDZ14_28785</name>
</gene>
<name>A0A6M6E920_PRIMG</name>
<evidence type="ECO:0000313" key="2">
    <source>
        <dbReference type="Proteomes" id="UP000501076"/>
    </source>
</evidence>
<geneLocation type="plasmid" evidence="2">
    <name>pfdu301a</name>
</geneLocation>
<dbReference type="AlphaFoldDB" id="A0A6M6E920"/>
<dbReference type="Proteomes" id="UP000501076">
    <property type="component" value="Plasmid pFDU301A"/>
</dbReference>